<reference evidence="3" key="1">
    <citation type="submission" date="2023-07" db="EMBL/GenBank/DDBJ databases">
        <title>Whole genome shotgun sequence of Streptomyces achromogenes subsp. rubradiris NBRC 14000.</title>
        <authorList>
            <person name="Komaki H."/>
            <person name="Tamura T."/>
        </authorList>
    </citation>
    <scope>NUCLEOTIDE SEQUENCE [LARGE SCALE GENOMIC DNA]</scope>
    <source>
        <strain evidence="3">NBRC 14000</strain>
    </source>
</reference>
<dbReference type="EMBL" id="BNEA01000015">
    <property type="protein sequence ID" value="GHI57062.1"/>
    <property type="molecule type" value="Genomic_DNA"/>
</dbReference>
<name>A0ABQ3RMS3_STRRR</name>
<dbReference type="RefSeq" id="WP_189992367.1">
    <property type="nucleotide sequence ID" value="NZ_BNCB01000004.1"/>
</dbReference>
<dbReference type="Proteomes" id="UP000646738">
    <property type="component" value="Unassembled WGS sequence"/>
</dbReference>
<evidence type="ECO:0000313" key="2">
    <source>
        <dbReference type="EMBL" id="GHI57062.1"/>
    </source>
</evidence>
<organism evidence="2 3">
    <name type="scientific">Streptomyces rubradiris</name>
    <name type="common">Streptomyces achromogenes subsp. rubradiris</name>
    <dbReference type="NCBI Taxonomy" id="285531"/>
    <lineage>
        <taxon>Bacteria</taxon>
        <taxon>Bacillati</taxon>
        <taxon>Actinomycetota</taxon>
        <taxon>Actinomycetes</taxon>
        <taxon>Kitasatosporales</taxon>
        <taxon>Streptomycetaceae</taxon>
        <taxon>Streptomyces</taxon>
    </lineage>
</organism>
<gene>
    <name evidence="2" type="ORF">Srubr_69080</name>
</gene>
<proteinExistence type="predicted"/>
<evidence type="ECO:0000313" key="3">
    <source>
        <dbReference type="Proteomes" id="UP000646738"/>
    </source>
</evidence>
<protein>
    <submittedName>
        <fullName evidence="2">Uncharacterized protein</fullName>
    </submittedName>
</protein>
<sequence>MTPTTNARPRSPAQLPPGFDAWLLDCAPVAGCDVCGANWRQLLACKQAGNITQAMCHATEIRDHPSGVHVRPSSPKNSRPPRAAAVGHGRNSGAGRYSDGERK</sequence>
<comment type="caution">
    <text evidence="2">The sequence shown here is derived from an EMBL/GenBank/DDBJ whole genome shotgun (WGS) entry which is preliminary data.</text>
</comment>
<evidence type="ECO:0000256" key="1">
    <source>
        <dbReference type="SAM" id="MobiDB-lite"/>
    </source>
</evidence>
<feature type="region of interest" description="Disordered" evidence="1">
    <location>
        <begin position="62"/>
        <end position="103"/>
    </location>
</feature>
<keyword evidence="3" id="KW-1185">Reference proteome</keyword>
<feature type="compositionally biased region" description="Low complexity" evidence="1">
    <location>
        <begin position="71"/>
        <end position="85"/>
    </location>
</feature>
<accession>A0ABQ3RMS3</accession>